<dbReference type="AlphaFoldDB" id="A0A0S2ILK7"/>
<reference evidence="2 3" key="1">
    <citation type="journal article" date="2015" name="PLoS Negl. Trop. Dis.">
        <title>Distribution of Plasmids in Distinct Leptospira Pathogenic Species.</title>
        <authorList>
            <person name="Wang Y."/>
            <person name="Zhuang X."/>
            <person name="Zhong Y."/>
            <person name="Zhang C."/>
            <person name="Zhang Y."/>
            <person name="Zeng L."/>
            <person name="Zhu Y."/>
            <person name="He P."/>
            <person name="Dong K."/>
            <person name="Pal U."/>
            <person name="Guo X."/>
            <person name="Qin J."/>
        </authorList>
    </citation>
    <scope>NUCLEOTIDE SEQUENCE [LARGE SCALE GENOMIC DNA]</scope>
    <source>
        <strain evidence="2 3">56604</strain>
    </source>
</reference>
<protein>
    <submittedName>
        <fullName evidence="2">Uncharacterized protein</fullName>
    </submittedName>
</protein>
<dbReference type="EMBL" id="CP012029">
    <property type="protein sequence ID" value="ALO24489.1"/>
    <property type="molecule type" value="Genomic_DNA"/>
</dbReference>
<keyword evidence="1" id="KW-1133">Transmembrane helix</keyword>
<dbReference type="PATRIC" id="fig|280505.15.peg.109"/>
<evidence type="ECO:0000313" key="2">
    <source>
        <dbReference type="EMBL" id="ALO24489.1"/>
    </source>
</evidence>
<proteinExistence type="predicted"/>
<dbReference type="Proteomes" id="UP000058857">
    <property type="component" value="Chromosome 1"/>
</dbReference>
<feature type="transmembrane region" description="Helical" evidence="1">
    <location>
        <begin position="14"/>
        <end position="34"/>
    </location>
</feature>
<accession>A0A0S2ILK7</accession>
<evidence type="ECO:0000313" key="3">
    <source>
        <dbReference type="Proteomes" id="UP000058857"/>
    </source>
</evidence>
<evidence type="ECO:0000256" key="1">
    <source>
        <dbReference type="SAM" id="Phobius"/>
    </source>
</evidence>
<keyword evidence="1" id="KW-0812">Transmembrane</keyword>
<organism evidence="2">
    <name type="scientific">Leptospira borgpetersenii serovar Ballum</name>
    <dbReference type="NCBI Taxonomy" id="280505"/>
    <lineage>
        <taxon>Bacteria</taxon>
        <taxon>Pseudomonadati</taxon>
        <taxon>Spirochaetota</taxon>
        <taxon>Spirochaetia</taxon>
        <taxon>Leptospirales</taxon>
        <taxon>Leptospiraceae</taxon>
        <taxon>Leptospira</taxon>
    </lineage>
</organism>
<gene>
    <name evidence="2" type="ORF">LBBP_00117</name>
</gene>
<keyword evidence="1" id="KW-0472">Membrane</keyword>
<sequence>MIGSPNFLTGADTFSLLTIIFIPVAKLSAGKVGYKQICKMKSFT</sequence>
<name>A0A0S2ILK7_LEPBO</name>